<keyword evidence="12" id="KW-1185">Reference proteome</keyword>
<dbReference type="CDD" id="cd18805">
    <property type="entry name" value="SF2_C_suv3"/>
    <property type="match status" value="1"/>
</dbReference>
<dbReference type="Pfam" id="PF22527">
    <property type="entry name" value="DEXQc_Suv3"/>
    <property type="match status" value="1"/>
</dbReference>
<accession>A0A3G2S2R9</accession>
<dbReference type="OrthoDB" id="6692397at2759"/>
<dbReference type="FunFam" id="3.40.50.300:FF:000957">
    <property type="entry name" value="ATP-dependent RNA helicase SUV3L, mitochondrial"/>
    <property type="match status" value="1"/>
</dbReference>
<dbReference type="EC" id="3.6.4.13" evidence="2"/>
<keyword evidence="3" id="KW-0547">Nucleotide-binding</keyword>
<dbReference type="Pfam" id="PF12513">
    <property type="entry name" value="SUV3_C"/>
    <property type="match status" value="1"/>
</dbReference>
<keyword evidence="7" id="KW-0809">Transit peptide</keyword>
<dbReference type="AlphaFoldDB" id="A0A3G2S2R9"/>
<proteinExistence type="predicted"/>
<dbReference type="CDD" id="cd17913">
    <property type="entry name" value="DEXQc_Suv3"/>
    <property type="match status" value="1"/>
</dbReference>
<dbReference type="InterPro" id="IPR022192">
    <property type="entry name" value="SUV3_C"/>
</dbReference>
<dbReference type="PANTHER" id="PTHR12131">
    <property type="entry name" value="ATP-DEPENDENT RNA AND DNA HELICASE"/>
    <property type="match status" value="1"/>
</dbReference>
<dbReference type="GO" id="GO:0000965">
    <property type="term" value="P:mitochondrial RNA 3'-end processing"/>
    <property type="evidence" value="ECO:0007669"/>
    <property type="project" value="TreeGrafter"/>
</dbReference>
<evidence type="ECO:0000256" key="9">
    <source>
        <dbReference type="ARBA" id="ARBA00047984"/>
    </source>
</evidence>
<evidence type="ECO:0000256" key="7">
    <source>
        <dbReference type="ARBA" id="ARBA00022946"/>
    </source>
</evidence>
<evidence type="ECO:0000313" key="11">
    <source>
        <dbReference type="EMBL" id="AYO41719.1"/>
    </source>
</evidence>
<evidence type="ECO:0000256" key="2">
    <source>
        <dbReference type="ARBA" id="ARBA00012552"/>
    </source>
</evidence>
<dbReference type="Gene3D" id="3.40.50.300">
    <property type="entry name" value="P-loop containing nucleotide triphosphate hydrolases"/>
    <property type="match status" value="2"/>
</dbReference>
<keyword evidence="6" id="KW-0067">ATP-binding</keyword>
<dbReference type="GO" id="GO:0003724">
    <property type="term" value="F:RNA helicase activity"/>
    <property type="evidence" value="ECO:0007669"/>
    <property type="project" value="UniProtKB-EC"/>
</dbReference>
<dbReference type="InterPro" id="IPR001650">
    <property type="entry name" value="Helicase_C-like"/>
</dbReference>
<evidence type="ECO:0000256" key="8">
    <source>
        <dbReference type="ARBA" id="ARBA00023128"/>
    </source>
</evidence>
<keyword evidence="4 11" id="KW-0378">Hydrolase</keyword>
<dbReference type="Proteomes" id="UP000269793">
    <property type="component" value="Chromosome I"/>
</dbReference>
<name>A0A3G2S2R9_MALR7</name>
<comment type="catalytic activity">
    <reaction evidence="9">
        <text>ATP + H2O = ADP + phosphate + H(+)</text>
        <dbReference type="Rhea" id="RHEA:13065"/>
        <dbReference type="ChEBI" id="CHEBI:15377"/>
        <dbReference type="ChEBI" id="CHEBI:15378"/>
        <dbReference type="ChEBI" id="CHEBI:30616"/>
        <dbReference type="ChEBI" id="CHEBI:43474"/>
        <dbReference type="ChEBI" id="CHEBI:456216"/>
        <dbReference type="EC" id="3.6.4.13"/>
    </reaction>
</comment>
<dbReference type="GO" id="GO:0016887">
    <property type="term" value="F:ATP hydrolysis activity"/>
    <property type="evidence" value="ECO:0007669"/>
    <property type="project" value="RHEA"/>
</dbReference>
<evidence type="ECO:0000256" key="5">
    <source>
        <dbReference type="ARBA" id="ARBA00022806"/>
    </source>
</evidence>
<dbReference type="Pfam" id="PF00271">
    <property type="entry name" value="Helicase_C"/>
    <property type="match status" value="1"/>
</dbReference>
<dbReference type="STRING" id="425264.A0A3G2S2R9"/>
<dbReference type="Gene3D" id="1.20.58.1080">
    <property type="match status" value="1"/>
</dbReference>
<dbReference type="FunFam" id="3.40.50.300:FF:000269">
    <property type="entry name" value="ATP-dependent RNA helicase SUPV3L1, mitochondrial"/>
    <property type="match status" value="1"/>
</dbReference>
<evidence type="ECO:0000313" key="12">
    <source>
        <dbReference type="Proteomes" id="UP000269793"/>
    </source>
</evidence>
<dbReference type="PROSITE" id="PS51194">
    <property type="entry name" value="HELICASE_CTER"/>
    <property type="match status" value="1"/>
</dbReference>
<dbReference type="SMART" id="SM00490">
    <property type="entry name" value="HELICc"/>
    <property type="match status" value="1"/>
</dbReference>
<evidence type="ECO:0000259" key="10">
    <source>
        <dbReference type="PROSITE" id="PS51194"/>
    </source>
</evidence>
<dbReference type="InterPro" id="IPR044774">
    <property type="entry name" value="Suv3_DEXQc"/>
</dbReference>
<gene>
    <name evidence="11" type="primary">suv3</name>
    <name evidence="11" type="ORF">DNF11_0769</name>
</gene>
<organism evidence="11 12">
    <name type="scientific">Malassezia restricta (strain ATCC 96810 / NBRC 103918 / CBS 7877)</name>
    <name type="common">Seborrheic dermatitis infection agent</name>
    <dbReference type="NCBI Taxonomy" id="425264"/>
    <lineage>
        <taxon>Eukaryota</taxon>
        <taxon>Fungi</taxon>
        <taxon>Dikarya</taxon>
        <taxon>Basidiomycota</taxon>
        <taxon>Ustilaginomycotina</taxon>
        <taxon>Malasseziomycetes</taxon>
        <taxon>Malasseziales</taxon>
        <taxon>Malasseziaceae</taxon>
        <taxon>Malassezia</taxon>
    </lineage>
</organism>
<comment type="subcellular location">
    <subcellularLocation>
        <location evidence="1">Mitochondrion</location>
    </subcellularLocation>
</comment>
<sequence length="706" mass="79327">MMDDILQDAVLSYAKSNETIQHFTRFGIPMAALNAIQEHFSSTPMRSIRNAWGSILNLWAQECQKGFWDAFASRKELASAYTRQGHEALQRACAQSFLQWLLYHLNQLRQQKRISSKRLIEVQEAFMQLELIRSITDLRVPALAFANARSLTRQIHLHVGPTNSGKTHGALVTLSRARTGMYAGPLRLLAHEVWERMNQGTISPGIPPRACNLRTGEEVRTVDEYAGLVSCTVEMADVTRPYDVAVIDEIQMIADPQRGFAWTHAVLGLPAKELHLCGEASTVPLIQHLAKLCGDDLHVHNYERLTPLHVAPHSLYGDLGKVQRGDCIVAFKRSTIFRLKEQIEARTGLQCALAYGALPPETKSEQAKLFNAGKLDVMVASDAIGMGLNLRIKRVIFDTLSKWNGTETVPLSLSQIKQIAGRAGRYGTSRDASPHGLVLTRHEDEMDILRAALAAPVRSVTHALIQPSKQKLESLSFLLPRSRPKEAVRNVLQENSMSSLLEEFHAMADLDAGIFAISDFVSQQAISALIEHRGCGLLTHAEKETWSNTPVNVRDERAMAWVGNAIEKYARGELVEFEACAKDLGTLEVEEAVTQIAADAEARRKAAKSTQPLAMWVQQDEAILHVDTLMLLESLHRSLTIYLWLGFRFPLSFCFRHHVAERKRRTEASIEFCLEVIRIRRAQRLTYLGRDEEAKKLLQKHIEKRR</sequence>
<protein>
    <recommendedName>
        <fullName evidence="2">RNA helicase</fullName>
        <ecNumber evidence="2">3.6.4.13</ecNumber>
    </recommendedName>
</protein>
<keyword evidence="5 11" id="KW-0347">Helicase</keyword>
<dbReference type="Gene3D" id="1.20.272.40">
    <property type="match status" value="1"/>
</dbReference>
<dbReference type="InterPro" id="IPR050699">
    <property type="entry name" value="RNA-DNA_Helicase"/>
</dbReference>
<dbReference type="SUPFAM" id="SSF52540">
    <property type="entry name" value="P-loop containing nucleoside triphosphate hydrolases"/>
    <property type="match status" value="1"/>
</dbReference>
<evidence type="ECO:0000256" key="4">
    <source>
        <dbReference type="ARBA" id="ARBA00022801"/>
    </source>
</evidence>
<dbReference type="EMBL" id="CP033148">
    <property type="protein sequence ID" value="AYO41719.1"/>
    <property type="molecule type" value="Genomic_DNA"/>
</dbReference>
<dbReference type="InterPro" id="IPR027417">
    <property type="entry name" value="P-loop_NTPase"/>
</dbReference>
<evidence type="ECO:0000256" key="6">
    <source>
        <dbReference type="ARBA" id="ARBA00022840"/>
    </source>
</evidence>
<keyword evidence="8" id="KW-0496">Mitochondrion</keyword>
<dbReference type="GO" id="GO:0005524">
    <property type="term" value="F:ATP binding"/>
    <property type="evidence" value="ECO:0007669"/>
    <property type="project" value="UniProtKB-KW"/>
</dbReference>
<reference evidence="11 12" key="1">
    <citation type="submission" date="2018-10" db="EMBL/GenBank/DDBJ databases">
        <title>Complete genome sequence of Malassezia restricta CBS 7877.</title>
        <authorList>
            <person name="Morand S.C."/>
            <person name="Bertignac M."/>
            <person name="Iltis A."/>
            <person name="Kolder I."/>
            <person name="Pirovano W."/>
            <person name="Jourdain R."/>
            <person name="Clavaud C."/>
        </authorList>
    </citation>
    <scope>NUCLEOTIDE SEQUENCE [LARGE SCALE GENOMIC DNA]</scope>
    <source>
        <strain evidence="11 12">CBS 7877</strain>
    </source>
</reference>
<evidence type="ECO:0000256" key="1">
    <source>
        <dbReference type="ARBA" id="ARBA00004173"/>
    </source>
</evidence>
<dbReference type="PANTHER" id="PTHR12131:SF1">
    <property type="entry name" value="ATP-DEPENDENT RNA HELICASE SUPV3L1, MITOCHONDRIAL-RELATED"/>
    <property type="match status" value="1"/>
</dbReference>
<dbReference type="InterPro" id="IPR055206">
    <property type="entry name" value="DEXQc_SUV3"/>
</dbReference>
<dbReference type="GO" id="GO:0045025">
    <property type="term" value="C:mitochondrial degradosome"/>
    <property type="evidence" value="ECO:0007669"/>
    <property type="project" value="TreeGrafter"/>
</dbReference>
<dbReference type="VEuPathDB" id="FungiDB:DNF11_0769"/>
<feature type="domain" description="Helicase C-terminal" evidence="10">
    <location>
        <begin position="314"/>
        <end position="476"/>
    </location>
</feature>
<evidence type="ECO:0000256" key="3">
    <source>
        <dbReference type="ARBA" id="ARBA00022741"/>
    </source>
</evidence>